<gene>
    <name evidence="1" type="ORF">VN97_g4108</name>
</gene>
<dbReference type="AlphaFoldDB" id="A0AAI9X9X4"/>
<dbReference type="EMBL" id="LACB01000092">
    <property type="protein sequence ID" value="KAJ9489177.1"/>
    <property type="molecule type" value="Genomic_DNA"/>
</dbReference>
<sequence>MSHSPDSHCCLFAHSARPAGPMARRLTTNQEIAGSIPASVNNFLLLVCQTENFFVGSTGPSPSEFGIADSRVLHTEYGCLGIRINRFRIATSASCFMALDINLRFMYFHFTKGGVVRSTEYFVAHSKRIGL</sequence>
<keyword evidence="2" id="KW-1185">Reference proteome</keyword>
<organism evidence="1 2">
    <name type="scientific">Penicillium thymicola</name>
    <dbReference type="NCBI Taxonomy" id="293382"/>
    <lineage>
        <taxon>Eukaryota</taxon>
        <taxon>Fungi</taxon>
        <taxon>Dikarya</taxon>
        <taxon>Ascomycota</taxon>
        <taxon>Pezizomycotina</taxon>
        <taxon>Eurotiomycetes</taxon>
        <taxon>Eurotiomycetidae</taxon>
        <taxon>Eurotiales</taxon>
        <taxon>Aspergillaceae</taxon>
        <taxon>Penicillium</taxon>
    </lineage>
</organism>
<reference evidence="1" key="2">
    <citation type="journal article" date="2016" name="Fungal Biol.">
        <title>Ochratoxin A production by Penicillium thymicola.</title>
        <authorList>
            <person name="Nguyen H.D.T."/>
            <person name="McMullin D.R."/>
            <person name="Ponomareva E."/>
            <person name="Riley R."/>
            <person name="Pomraning K.R."/>
            <person name="Baker S.E."/>
            <person name="Seifert K.A."/>
        </authorList>
    </citation>
    <scope>NUCLEOTIDE SEQUENCE</scope>
    <source>
        <strain evidence="1">DAOM 180753</strain>
    </source>
</reference>
<protein>
    <submittedName>
        <fullName evidence="1">Uncharacterized protein</fullName>
    </submittedName>
</protein>
<evidence type="ECO:0000313" key="2">
    <source>
        <dbReference type="Proteomes" id="UP001227192"/>
    </source>
</evidence>
<comment type="caution">
    <text evidence="1">The sequence shown here is derived from an EMBL/GenBank/DDBJ whole genome shotgun (WGS) entry which is preliminary data.</text>
</comment>
<dbReference type="Proteomes" id="UP001227192">
    <property type="component" value="Unassembled WGS sequence"/>
</dbReference>
<evidence type="ECO:0000313" key="1">
    <source>
        <dbReference type="EMBL" id="KAJ9489177.1"/>
    </source>
</evidence>
<name>A0AAI9X9X4_PENTH</name>
<reference evidence="1" key="1">
    <citation type="submission" date="2015-06" db="EMBL/GenBank/DDBJ databases">
        <authorList>
            <person name="Nguyen H."/>
        </authorList>
    </citation>
    <scope>NUCLEOTIDE SEQUENCE</scope>
    <source>
        <strain evidence="1">DAOM 180753</strain>
    </source>
</reference>
<proteinExistence type="predicted"/>
<accession>A0AAI9X9X4</accession>